<dbReference type="AlphaFoldDB" id="A0A6V7HJS7"/>
<dbReference type="EMBL" id="CAJDYZ010013702">
    <property type="protein sequence ID" value="CAD1481281.1"/>
    <property type="molecule type" value="Genomic_DNA"/>
</dbReference>
<organism evidence="1 2">
    <name type="scientific">Heterotrigona itama</name>
    <dbReference type="NCBI Taxonomy" id="395501"/>
    <lineage>
        <taxon>Eukaryota</taxon>
        <taxon>Metazoa</taxon>
        <taxon>Ecdysozoa</taxon>
        <taxon>Arthropoda</taxon>
        <taxon>Hexapoda</taxon>
        <taxon>Insecta</taxon>
        <taxon>Pterygota</taxon>
        <taxon>Neoptera</taxon>
        <taxon>Endopterygota</taxon>
        <taxon>Hymenoptera</taxon>
        <taxon>Apocrita</taxon>
        <taxon>Aculeata</taxon>
        <taxon>Apoidea</taxon>
        <taxon>Anthophila</taxon>
        <taxon>Apidae</taxon>
        <taxon>Heterotrigona</taxon>
    </lineage>
</organism>
<feature type="non-terminal residue" evidence="1">
    <location>
        <position position="45"/>
    </location>
</feature>
<evidence type="ECO:0000313" key="1">
    <source>
        <dbReference type="EMBL" id="CAD1481281.1"/>
    </source>
</evidence>
<proteinExistence type="predicted"/>
<accession>A0A6V7HJS7</accession>
<evidence type="ECO:0000313" key="2">
    <source>
        <dbReference type="Proteomes" id="UP000752696"/>
    </source>
</evidence>
<protein>
    <submittedName>
        <fullName evidence="1">Uncharacterized protein</fullName>
    </submittedName>
</protein>
<gene>
    <name evidence="1" type="ORF">MHI_LOCUS999207</name>
</gene>
<dbReference type="Proteomes" id="UP000752696">
    <property type="component" value="Unassembled WGS sequence"/>
</dbReference>
<comment type="caution">
    <text evidence="1">The sequence shown here is derived from an EMBL/GenBank/DDBJ whole genome shotgun (WGS) entry which is preliminary data.</text>
</comment>
<reference evidence="1" key="1">
    <citation type="submission" date="2020-07" db="EMBL/GenBank/DDBJ databases">
        <authorList>
            <person name="Nazaruddin N."/>
        </authorList>
    </citation>
    <scope>NUCLEOTIDE SEQUENCE</scope>
</reference>
<keyword evidence="2" id="KW-1185">Reference proteome</keyword>
<name>A0A6V7HJS7_9HYME</name>
<sequence length="45" mass="5199">MLCEPTSSYICNFEAYSDVRNKLQDIILSILFSLVRLCHHIVTIV</sequence>